<gene>
    <name evidence="1" type="ORF">AU381_03645</name>
</gene>
<evidence type="ECO:0000313" key="2">
    <source>
        <dbReference type="Proteomes" id="UP000094025"/>
    </source>
</evidence>
<dbReference type="OrthoDB" id="7916629at2"/>
<keyword evidence="2" id="KW-1185">Reference proteome</keyword>
<comment type="caution">
    <text evidence="1">The sequence shown here is derived from an EMBL/GenBank/DDBJ whole genome shotgun (WGS) entry which is preliminary data.</text>
</comment>
<accession>A0A178Y0I5</accession>
<dbReference type="EMBL" id="LPUX01000053">
    <property type="protein sequence ID" value="OAP40991.1"/>
    <property type="molecule type" value="Genomic_DNA"/>
</dbReference>
<reference evidence="1 2" key="1">
    <citation type="journal article" date="2016" name="Int. J. Syst. Evol. Microbiol.">
        <title>Ensifer glycinis sp. nov., an novel rhizobial species associated with Glycine spp.</title>
        <authorList>
            <person name="Yan H."/>
            <person name="Yan J."/>
            <person name="Sui X.H."/>
            <person name="Wang E.T."/>
            <person name="Chen W.X."/>
            <person name="Zhang X.X."/>
            <person name="Chen W.F."/>
        </authorList>
    </citation>
    <scope>NUCLEOTIDE SEQUENCE [LARGE SCALE GENOMIC DNA]</scope>
    <source>
        <strain evidence="1 2">CCBAU 23380</strain>
    </source>
</reference>
<dbReference type="RefSeq" id="WP_064241296.1">
    <property type="nucleotide sequence ID" value="NZ_LPUX01000053.1"/>
</dbReference>
<organism evidence="1 2">
    <name type="scientific">Sinorhizobium glycinis</name>
    <dbReference type="NCBI Taxonomy" id="1472378"/>
    <lineage>
        <taxon>Bacteria</taxon>
        <taxon>Pseudomonadati</taxon>
        <taxon>Pseudomonadota</taxon>
        <taxon>Alphaproteobacteria</taxon>
        <taxon>Hyphomicrobiales</taxon>
        <taxon>Rhizobiaceae</taxon>
        <taxon>Sinorhizobium/Ensifer group</taxon>
        <taxon>Sinorhizobium</taxon>
    </lineage>
</organism>
<name>A0A178Y0I5_9HYPH</name>
<protein>
    <submittedName>
        <fullName evidence="1">Uncharacterized protein</fullName>
    </submittedName>
</protein>
<sequence length="81" mass="8496">MKKQTIEFAGEAVGALMPDNGRLRFVAVKYSVWPLDGRIFATAEEALRAVAALHVLRQRGPVGARAAPTGRGEAFGASGSA</sequence>
<dbReference type="AlphaFoldDB" id="A0A178Y0I5"/>
<dbReference type="Proteomes" id="UP000094025">
    <property type="component" value="Unassembled WGS sequence"/>
</dbReference>
<evidence type="ECO:0000313" key="1">
    <source>
        <dbReference type="EMBL" id="OAP40991.1"/>
    </source>
</evidence>
<proteinExistence type="predicted"/>